<protein>
    <submittedName>
        <fullName evidence="2">MOSC domain-containing protein</fullName>
    </submittedName>
</protein>
<dbReference type="RefSeq" id="WP_275650684.1">
    <property type="nucleotide sequence ID" value="NZ_JARFVA010000007.1"/>
</dbReference>
<reference evidence="2 3" key="1">
    <citation type="submission" date="2023-03" db="EMBL/GenBank/DDBJ databases">
        <title>Muricauda XX sp. nov. and Muricauda XXX sp. nov., two novel species isolated from Okinawa Trough.</title>
        <authorList>
            <person name="Cao W."/>
            <person name="Deng X."/>
        </authorList>
    </citation>
    <scope>NUCLEOTIDE SEQUENCE [LARGE SCALE GENOMIC DNA]</scope>
    <source>
        <strain evidence="2 3">81s02</strain>
    </source>
</reference>
<dbReference type="PROSITE" id="PS51340">
    <property type="entry name" value="MOSC"/>
    <property type="match status" value="1"/>
</dbReference>
<proteinExistence type="predicted"/>
<evidence type="ECO:0000313" key="3">
    <source>
        <dbReference type="Proteomes" id="UP001217083"/>
    </source>
</evidence>
<gene>
    <name evidence="2" type="ORF">PY091_16870</name>
</gene>
<dbReference type="Gene3D" id="2.40.33.20">
    <property type="entry name" value="PK beta-barrel domain-like"/>
    <property type="match status" value="1"/>
</dbReference>
<evidence type="ECO:0000313" key="2">
    <source>
        <dbReference type="EMBL" id="MDF0708891.1"/>
    </source>
</evidence>
<dbReference type="PANTHER" id="PTHR30212:SF2">
    <property type="entry name" value="PROTEIN YIIM"/>
    <property type="match status" value="1"/>
</dbReference>
<comment type="caution">
    <text evidence="2">The sequence shown here is derived from an EMBL/GenBank/DDBJ whole genome shotgun (WGS) entry which is preliminary data.</text>
</comment>
<name>A0ABT5XSL7_9FLAO</name>
<organism evidence="2 3">
    <name type="scientific">Flagellimonas okinawensis</name>
    <dbReference type="NCBI Taxonomy" id="3031324"/>
    <lineage>
        <taxon>Bacteria</taxon>
        <taxon>Pseudomonadati</taxon>
        <taxon>Bacteroidota</taxon>
        <taxon>Flavobacteriia</taxon>
        <taxon>Flavobacteriales</taxon>
        <taxon>Flavobacteriaceae</taxon>
        <taxon>Flagellimonas</taxon>
    </lineage>
</organism>
<keyword evidence="3" id="KW-1185">Reference proteome</keyword>
<dbReference type="SUPFAM" id="SSF50800">
    <property type="entry name" value="PK beta-barrel domain-like"/>
    <property type="match status" value="1"/>
</dbReference>
<dbReference type="InterPro" id="IPR005302">
    <property type="entry name" value="MoCF_Sase_C"/>
</dbReference>
<dbReference type="PANTHER" id="PTHR30212">
    <property type="entry name" value="PROTEIN YIIM"/>
    <property type="match status" value="1"/>
</dbReference>
<evidence type="ECO:0000259" key="1">
    <source>
        <dbReference type="PROSITE" id="PS51340"/>
    </source>
</evidence>
<dbReference type="InterPro" id="IPR052353">
    <property type="entry name" value="Benzoxazolinone_Detox_Enz"/>
</dbReference>
<feature type="domain" description="MOSC" evidence="1">
    <location>
        <begin position="28"/>
        <end position="163"/>
    </location>
</feature>
<accession>A0ABT5XSL7</accession>
<dbReference type="Proteomes" id="UP001217083">
    <property type="component" value="Unassembled WGS sequence"/>
</dbReference>
<dbReference type="InterPro" id="IPR011037">
    <property type="entry name" value="Pyrv_Knase-like_insert_dom_sf"/>
</dbReference>
<dbReference type="Pfam" id="PF03473">
    <property type="entry name" value="MOSC"/>
    <property type="match status" value="1"/>
</dbReference>
<sequence>MKVISTNLGKHTKIIWNDKEIMTGIYKYPVDESLYLDTEDVQGDTVVDRKYHGGTYKACYLFSADNYPYWKEKYPLLDWNWGMFGENLTIEGLNESKIRIGSIYKLGSALVQISQPREPCYKLGVRFGDQRILKEFIDHGHPGTYIRVLEQGNVKNGDVMELVEESTIPLTIQQYYRLLFSTTKDQDVLQRAIDNNALPLAKREKLKKWA</sequence>
<dbReference type="EMBL" id="JARFVA010000007">
    <property type="protein sequence ID" value="MDF0708891.1"/>
    <property type="molecule type" value="Genomic_DNA"/>
</dbReference>